<dbReference type="PROSITE" id="PS50249">
    <property type="entry name" value="MPN"/>
    <property type="match status" value="1"/>
</dbReference>
<dbReference type="NCBIfam" id="TIGR00608">
    <property type="entry name" value="radc"/>
    <property type="match status" value="1"/>
</dbReference>
<dbReference type="PANTHER" id="PTHR30471">
    <property type="entry name" value="DNA REPAIR PROTEIN RADC"/>
    <property type="match status" value="1"/>
</dbReference>
<dbReference type="Pfam" id="PF20582">
    <property type="entry name" value="UPF0758_N"/>
    <property type="match status" value="1"/>
</dbReference>
<keyword evidence="1" id="KW-0645">Protease</keyword>
<evidence type="ECO:0000256" key="3">
    <source>
        <dbReference type="ARBA" id="ARBA00022801"/>
    </source>
</evidence>
<keyword evidence="2" id="KW-0479">Metal-binding</keyword>
<dbReference type="AlphaFoldDB" id="A0A9D1NJC6"/>
<dbReference type="InterPro" id="IPR020891">
    <property type="entry name" value="UPF0758_CS"/>
</dbReference>
<evidence type="ECO:0000259" key="7">
    <source>
        <dbReference type="PROSITE" id="PS50249"/>
    </source>
</evidence>
<dbReference type="GO" id="GO:0046872">
    <property type="term" value="F:metal ion binding"/>
    <property type="evidence" value="ECO:0007669"/>
    <property type="project" value="UniProtKB-KW"/>
</dbReference>
<dbReference type="InterPro" id="IPR046778">
    <property type="entry name" value="UPF0758_N"/>
</dbReference>
<evidence type="ECO:0000256" key="5">
    <source>
        <dbReference type="ARBA" id="ARBA00023049"/>
    </source>
</evidence>
<dbReference type="EMBL" id="DVOG01000060">
    <property type="protein sequence ID" value="HIV03950.1"/>
    <property type="molecule type" value="Genomic_DNA"/>
</dbReference>
<evidence type="ECO:0000313" key="9">
    <source>
        <dbReference type="Proteomes" id="UP000886812"/>
    </source>
</evidence>
<sequence>MRPRDRLVRRGTRCLCDDELLAALLDTGARLKTSPEYDARKVLETAAGSFFQLSRWDVSDFTALGLPLSRACSLVAAFEIGRRIEERTEFSAQLASASDIFDFFERKALPLDREKCWVICADAKNRVIRFDEISAGTASASVFHPRDFLRPAVRANASAVALIHNHPSGDSSPSSSDLRITKSLAEACRIFEIRLLDHVIVGRRNIPPHARGYFSFVEAGLL</sequence>
<comment type="similarity">
    <text evidence="6">Belongs to the UPF0758 family.</text>
</comment>
<dbReference type="GO" id="GO:0008237">
    <property type="term" value="F:metallopeptidase activity"/>
    <property type="evidence" value="ECO:0007669"/>
    <property type="project" value="UniProtKB-KW"/>
</dbReference>
<evidence type="ECO:0000256" key="1">
    <source>
        <dbReference type="ARBA" id="ARBA00022670"/>
    </source>
</evidence>
<dbReference type="PROSITE" id="PS01302">
    <property type="entry name" value="UPF0758"/>
    <property type="match status" value="1"/>
</dbReference>
<reference evidence="8" key="1">
    <citation type="submission" date="2020-10" db="EMBL/GenBank/DDBJ databases">
        <authorList>
            <person name="Gilroy R."/>
        </authorList>
    </citation>
    <scope>NUCLEOTIDE SEQUENCE</scope>
    <source>
        <strain evidence="8">10669</strain>
    </source>
</reference>
<name>A0A9D1NJC6_9BACT</name>
<dbReference type="Pfam" id="PF04002">
    <property type="entry name" value="RadC"/>
    <property type="match status" value="1"/>
</dbReference>
<evidence type="ECO:0000256" key="4">
    <source>
        <dbReference type="ARBA" id="ARBA00022833"/>
    </source>
</evidence>
<dbReference type="GO" id="GO:0006508">
    <property type="term" value="P:proteolysis"/>
    <property type="evidence" value="ECO:0007669"/>
    <property type="project" value="UniProtKB-KW"/>
</dbReference>
<proteinExistence type="inferred from homology"/>
<evidence type="ECO:0000256" key="2">
    <source>
        <dbReference type="ARBA" id="ARBA00022723"/>
    </source>
</evidence>
<dbReference type="InterPro" id="IPR037518">
    <property type="entry name" value="MPN"/>
</dbReference>
<protein>
    <submittedName>
        <fullName evidence="8">DNA repair protein RadC</fullName>
    </submittedName>
</protein>
<evidence type="ECO:0000256" key="6">
    <source>
        <dbReference type="RuleBase" id="RU003797"/>
    </source>
</evidence>
<reference evidence="8" key="2">
    <citation type="journal article" date="2021" name="PeerJ">
        <title>Extensive microbial diversity within the chicken gut microbiome revealed by metagenomics and culture.</title>
        <authorList>
            <person name="Gilroy R."/>
            <person name="Ravi A."/>
            <person name="Getino M."/>
            <person name="Pursley I."/>
            <person name="Horton D.L."/>
            <person name="Alikhan N.F."/>
            <person name="Baker D."/>
            <person name="Gharbi K."/>
            <person name="Hall N."/>
            <person name="Watson M."/>
            <person name="Adriaenssens E.M."/>
            <person name="Foster-Nyarko E."/>
            <person name="Jarju S."/>
            <person name="Secka A."/>
            <person name="Antonio M."/>
            <person name="Oren A."/>
            <person name="Chaudhuri R.R."/>
            <person name="La Ragione R."/>
            <person name="Hildebrand F."/>
            <person name="Pallen M.J."/>
        </authorList>
    </citation>
    <scope>NUCLEOTIDE SEQUENCE</scope>
    <source>
        <strain evidence="8">10669</strain>
    </source>
</reference>
<dbReference type="PANTHER" id="PTHR30471:SF3">
    <property type="entry name" value="UPF0758 PROTEIN YEES-RELATED"/>
    <property type="match status" value="1"/>
</dbReference>
<dbReference type="Proteomes" id="UP000886812">
    <property type="component" value="Unassembled WGS sequence"/>
</dbReference>
<dbReference type="SUPFAM" id="SSF102712">
    <property type="entry name" value="JAB1/MPN domain"/>
    <property type="match status" value="1"/>
</dbReference>
<keyword evidence="4" id="KW-0862">Zinc</keyword>
<keyword evidence="5" id="KW-0482">Metalloprotease</keyword>
<dbReference type="InterPro" id="IPR025657">
    <property type="entry name" value="RadC_JAB"/>
</dbReference>
<dbReference type="Gene3D" id="3.40.140.10">
    <property type="entry name" value="Cytidine Deaminase, domain 2"/>
    <property type="match status" value="1"/>
</dbReference>
<comment type="caution">
    <text evidence="8">The sequence shown here is derived from an EMBL/GenBank/DDBJ whole genome shotgun (WGS) entry which is preliminary data.</text>
</comment>
<evidence type="ECO:0000313" key="8">
    <source>
        <dbReference type="EMBL" id="HIV03950.1"/>
    </source>
</evidence>
<keyword evidence="3" id="KW-0378">Hydrolase</keyword>
<dbReference type="InterPro" id="IPR001405">
    <property type="entry name" value="UPF0758"/>
</dbReference>
<accession>A0A9D1NJC6</accession>
<organism evidence="8 9">
    <name type="scientific">Candidatus Spyradosoma merdigallinarum</name>
    <dbReference type="NCBI Taxonomy" id="2840950"/>
    <lineage>
        <taxon>Bacteria</taxon>
        <taxon>Pseudomonadati</taxon>
        <taxon>Verrucomicrobiota</taxon>
        <taxon>Opitutia</taxon>
        <taxon>Opitutia incertae sedis</taxon>
        <taxon>Candidatus Spyradosoma</taxon>
    </lineage>
</organism>
<gene>
    <name evidence="8" type="primary">radC</name>
    <name evidence="8" type="ORF">IAC75_02230</name>
</gene>
<feature type="domain" description="MPN" evidence="7">
    <location>
        <begin position="93"/>
        <end position="222"/>
    </location>
</feature>